<proteinExistence type="predicted"/>
<gene>
    <name evidence="2" type="ORF">RchiOBHm_Chr6g0262901</name>
</gene>
<protein>
    <submittedName>
        <fullName evidence="2">Uncharacterized protein</fullName>
    </submittedName>
</protein>
<evidence type="ECO:0000313" key="3">
    <source>
        <dbReference type="Proteomes" id="UP000238479"/>
    </source>
</evidence>
<keyword evidence="3" id="KW-1185">Reference proteome</keyword>
<reference evidence="2 3" key="1">
    <citation type="journal article" date="2018" name="Nat. Genet.">
        <title>The Rosa genome provides new insights in the design of modern roses.</title>
        <authorList>
            <person name="Bendahmane M."/>
        </authorList>
    </citation>
    <scope>NUCLEOTIDE SEQUENCE [LARGE SCALE GENOMIC DNA]</scope>
    <source>
        <strain evidence="3">cv. Old Blush</strain>
    </source>
</reference>
<organism evidence="2 3">
    <name type="scientific">Rosa chinensis</name>
    <name type="common">China rose</name>
    <dbReference type="NCBI Taxonomy" id="74649"/>
    <lineage>
        <taxon>Eukaryota</taxon>
        <taxon>Viridiplantae</taxon>
        <taxon>Streptophyta</taxon>
        <taxon>Embryophyta</taxon>
        <taxon>Tracheophyta</taxon>
        <taxon>Spermatophyta</taxon>
        <taxon>Magnoliopsida</taxon>
        <taxon>eudicotyledons</taxon>
        <taxon>Gunneridae</taxon>
        <taxon>Pentapetalae</taxon>
        <taxon>rosids</taxon>
        <taxon>fabids</taxon>
        <taxon>Rosales</taxon>
        <taxon>Rosaceae</taxon>
        <taxon>Rosoideae</taxon>
        <taxon>Rosoideae incertae sedis</taxon>
        <taxon>Rosa</taxon>
    </lineage>
</organism>
<keyword evidence="1" id="KW-0812">Transmembrane</keyword>
<evidence type="ECO:0000313" key="2">
    <source>
        <dbReference type="EMBL" id="PRQ23578.1"/>
    </source>
</evidence>
<dbReference type="Proteomes" id="UP000238479">
    <property type="component" value="Chromosome 6"/>
</dbReference>
<evidence type="ECO:0000256" key="1">
    <source>
        <dbReference type="SAM" id="Phobius"/>
    </source>
</evidence>
<keyword evidence="1" id="KW-1133">Transmembrane helix</keyword>
<accession>A0A2P6PNS0</accession>
<sequence length="68" mass="7763">MTPLSSRDLTVRLQLQVRPLRNLGFVCFFFSGLVFLGFQKIQGWLDFNGGGMQRFVVCFGIQDSGFRI</sequence>
<comment type="caution">
    <text evidence="2">The sequence shown here is derived from an EMBL/GenBank/DDBJ whole genome shotgun (WGS) entry which is preliminary data.</text>
</comment>
<keyword evidence="1" id="KW-0472">Membrane</keyword>
<dbReference type="AlphaFoldDB" id="A0A2P6PNS0"/>
<dbReference type="Gramene" id="PRQ23578">
    <property type="protein sequence ID" value="PRQ23578"/>
    <property type="gene ID" value="RchiOBHm_Chr6g0262901"/>
</dbReference>
<name>A0A2P6PNS0_ROSCH</name>
<feature type="transmembrane region" description="Helical" evidence="1">
    <location>
        <begin position="20"/>
        <end position="38"/>
    </location>
</feature>
<dbReference type="EMBL" id="PDCK01000044">
    <property type="protein sequence ID" value="PRQ23578.1"/>
    <property type="molecule type" value="Genomic_DNA"/>
</dbReference>